<keyword evidence="2" id="KW-0813">Transport</keyword>
<dbReference type="InterPro" id="IPR035906">
    <property type="entry name" value="MetI-like_sf"/>
</dbReference>
<evidence type="ECO:0000256" key="5">
    <source>
        <dbReference type="ARBA" id="ARBA00023136"/>
    </source>
</evidence>
<evidence type="ECO:0000256" key="2">
    <source>
        <dbReference type="ARBA" id="ARBA00022448"/>
    </source>
</evidence>
<organism evidence="7 8">
    <name type="scientific">Cedecea neteri</name>
    <dbReference type="NCBI Taxonomy" id="158822"/>
    <lineage>
        <taxon>Bacteria</taxon>
        <taxon>Pseudomonadati</taxon>
        <taxon>Pseudomonadota</taxon>
        <taxon>Gammaproteobacteria</taxon>
        <taxon>Enterobacterales</taxon>
        <taxon>Enterobacteriaceae</taxon>
        <taxon>Cedecea</taxon>
    </lineage>
</organism>
<evidence type="ECO:0000313" key="7">
    <source>
        <dbReference type="EMBL" id="SQC90965.1"/>
    </source>
</evidence>
<dbReference type="Proteomes" id="UP000251197">
    <property type="component" value="Unassembled WGS sequence"/>
</dbReference>
<dbReference type="PANTHER" id="PTHR43386">
    <property type="entry name" value="OLIGOPEPTIDE TRANSPORT SYSTEM PERMEASE PROTEIN APPC"/>
    <property type="match status" value="1"/>
</dbReference>
<feature type="transmembrane region" description="Helical" evidence="6">
    <location>
        <begin position="35"/>
        <end position="61"/>
    </location>
</feature>
<accession>A0A2X3J7X2</accession>
<evidence type="ECO:0000313" key="8">
    <source>
        <dbReference type="Proteomes" id="UP000251197"/>
    </source>
</evidence>
<dbReference type="SUPFAM" id="SSF161098">
    <property type="entry name" value="MetI-like"/>
    <property type="match status" value="1"/>
</dbReference>
<sequence length="91" mass="10004">MSLQGRDAAAGVSHWFGTDEYGRDYFTRALYGGQISLMVGFLAMLFSTLIGTLVGTVSGYFGGKIDNLLMRLVDILMSIRLFSCCWCSMPT</sequence>
<evidence type="ECO:0000256" key="4">
    <source>
        <dbReference type="ARBA" id="ARBA00022989"/>
    </source>
</evidence>
<proteinExistence type="predicted"/>
<keyword evidence="4 6" id="KW-1133">Transmembrane helix</keyword>
<name>A0A2X3J7X2_9ENTR</name>
<dbReference type="EMBL" id="UAVU01000006">
    <property type="protein sequence ID" value="SQC90965.1"/>
    <property type="molecule type" value="Genomic_DNA"/>
</dbReference>
<evidence type="ECO:0000256" key="6">
    <source>
        <dbReference type="SAM" id="Phobius"/>
    </source>
</evidence>
<keyword evidence="3 6" id="KW-0812">Transmembrane</keyword>
<reference evidence="7 8" key="1">
    <citation type="submission" date="2018-06" db="EMBL/GenBank/DDBJ databases">
        <authorList>
            <consortium name="Pathogen Informatics"/>
            <person name="Doyle S."/>
        </authorList>
    </citation>
    <scope>NUCLEOTIDE SEQUENCE [LARGE SCALE GENOMIC DNA]</scope>
    <source>
        <strain evidence="7 8">NCTC12120</strain>
    </source>
</reference>
<protein>
    <submittedName>
        <fullName evidence="7">Oligopeptide transport system permease protein oppC</fullName>
    </submittedName>
</protein>
<comment type="subcellular location">
    <subcellularLocation>
        <location evidence="1">Cell membrane</location>
        <topology evidence="1">Multi-pass membrane protein</topology>
    </subcellularLocation>
</comment>
<dbReference type="PANTHER" id="PTHR43386:SF1">
    <property type="entry name" value="D,D-DIPEPTIDE TRANSPORT SYSTEM PERMEASE PROTEIN DDPC-RELATED"/>
    <property type="match status" value="1"/>
</dbReference>
<dbReference type="InterPro" id="IPR050366">
    <property type="entry name" value="BP-dependent_transpt_permease"/>
</dbReference>
<gene>
    <name evidence="7" type="primary">oppC_1</name>
    <name evidence="7" type="ORF">NCTC12120_04111</name>
</gene>
<evidence type="ECO:0000256" key="1">
    <source>
        <dbReference type="ARBA" id="ARBA00004651"/>
    </source>
</evidence>
<evidence type="ECO:0000256" key="3">
    <source>
        <dbReference type="ARBA" id="ARBA00022692"/>
    </source>
</evidence>
<keyword evidence="5 6" id="KW-0472">Membrane</keyword>
<dbReference type="AlphaFoldDB" id="A0A2X3J7X2"/>
<dbReference type="GO" id="GO:0005886">
    <property type="term" value="C:plasma membrane"/>
    <property type="evidence" value="ECO:0007669"/>
    <property type="project" value="UniProtKB-SubCell"/>
</dbReference>